<dbReference type="OrthoDB" id="4501954at2"/>
<dbReference type="STRING" id="1544416.Cocul_02060"/>
<dbReference type="RefSeq" id="WP_055123135.1">
    <property type="nucleotide sequence ID" value="NZ_LKST01000004.1"/>
</dbReference>
<dbReference type="InterPro" id="IPR042099">
    <property type="entry name" value="ANL_N_sf"/>
</dbReference>
<dbReference type="Gene3D" id="3.30.559.10">
    <property type="entry name" value="Chloramphenicol acetyltransferase-like domain"/>
    <property type="match status" value="2"/>
</dbReference>
<dbReference type="SUPFAM" id="SSF56801">
    <property type="entry name" value="Acetyl-CoA synthetase-like"/>
    <property type="match status" value="1"/>
</dbReference>
<dbReference type="InterPro" id="IPR000873">
    <property type="entry name" value="AMP-dep_synth/lig_dom"/>
</dbReference>
<dbReference type="InterPro" id="IPR036736">
    <property type="entry name" value="ACP-like_sf"/>
</dbReference>
<dbReference type="SUPFAM" id="SSF52777">
    <property type="entry name" value="CoA-dependent acyltransferases"/>
    <property type="match status" value="6"/>
</dbReference>
<proteinExistence type="predicted"/>
<evidence type="ECO:0000259" key="5">
    <source>
        <dbReference type="PROSITE" id="PS50075"/>
    </source>
</evidence>
<dbReference type="InterPro" id="IPR009081">
    <property type="entry name" value="PP-bd_ACP"/>
</dbReference>
<dbReference type="InterPro" id="IPR020806">
    <property type="entry name" value="PKS_PP-bd"/>
</dbReference>
<dbReference type="GO" id="GO:0005737">
    <property type="term" value="C:cytoplasm"/>
    <property type="evidence" value="ECO:0007669"/>
    <property type="project" value="TreeGrafter"/>
</dbReference>
<dbReference type="GO" id="GO:0044550">
    <property type="term" value="P:secondary metabolite biosynthetic process"/>
    <property type="evidence" value="ECO:0007669"/>
    <property type="project" value="TreeGrafter"/>
</dbReference>
<dbReference type="Proteomes" id="UP000050517">
    <property type="component" value="Unassembled WGS sequence"/>
</dbReference>
<dbReference type="PANTHER" id="PTHR45527">
    <property type="entry name" value="NONRIBOSOMAL PEPTIDE SYNTHETASE"/>
    <property type="match status" value="1"/>
</dbReference>
<gene>
    <name evidence="6" type="primary">lgrD</name>
    <name evidence="6" type="ORF">Cocul_02060</name>
</gene>
<dbReference type="InterPro" id="IPR029058">
    <property type="entry name" value="AB_hydrolase_fold"/>
</dbReference>
<dbReference type="PROSITE" id="PS00455">
    <property type="entry name" value="AMP_BINDING"/>
    <property type="match status" value="1"/>
</dbReference>
<dbReference type="Gene3D" id="3.30.559.30">
    <property type="entry name" value="Nonribosomal peptide synthetase, condensation domain"/>
    <property type="match status" value="3"/>
</dbReference>
<evidence type="ECO:0000256" key="4">
    <source>
        <dbReference type="SAM" id="MobiDB-lite"/>
    </source>
</evidence>
<evidence type="ECO:0000313" key="6">
    <source>
        <dbReference type="EMBL" id="KQB83088.1"/>
    </source>
</evidence>
<feature type="region of interest" description="Disordered" evidence="4">
    <location>
        <begin position="928"/>
        <end position="951"/>
    </location>
</feature>
<dbReference type="GO" id="GO:0008610">
    <property type="term" value="P:lipid biosynthetic process"/>
    <property type="evidence" value="ECO:0007669"/>
    <property type="project" value="UniProtKB-ARBA"/>
</dbReference>
<dbReference type="Pfam" id="PF00550">
    <property type="entry name" value="PP-binding"/>
    <property type="match status" value="1"/>
</dbReference>
<feature type="compositionally biased region" description="Basic and acidic residues" evidence="4">
    <location>
        <begin position="941"/>
        <end position="951"/>
    </location>
</feature>
<dbReference type="PANTHER" id="PTHR45527:SF1">
    <property type="entry name" value="FATTY ACID SYNTHASE"/>
    <property type="match status" value="1"/>
</dbReference>
<keyword evidence="2" id="KW-0596">Phosphopantetheine</keyword>
<evidence type="ECO:0000313" key="7">
    <source>
        <dbReference type="Proteomes" id="UP000050517"/>
    </source>
</evidence>
<dbReference type="GO" id="GO:0031177">
    <property type="term" value="F:phosphopantetheine binding"/>
    <property type="evidence" value="ECO:0007669"/>
    <property type="project" value="InterPro"/>
</dbReference>
<organism evidence="6 7">
    <name type="scientific">Corynebacterium oculi</name>
    <dbReference type="NCBI Taxonomy" id="1544416"/>
    <lineage>
        <taxon>Bacteria</taxon>
        <taxon>Bacillati</taxon>
        <taxon>Actinomycetota</taxon>
        <taxon>Actinomycetes</taxon>
        <taxon>Mycobacteriales</taxon>
        <taxon>Corynebacteriaceae</taxon>
        <taxon>Corynebacterium</taxon>
    </lineage>
</organism>
<keyword evidence="3" id="KW-0597">Phosphoprotein</keyword>
<dbReference type="InterPro" id="IPR006162">
    <property type="entry name" value="Ppantetheine_attach_site"/>
</dbReference>
<evidence type="ECO:0000256" key="2">
    <source>
        <dbReference type="ARBA" id="ARBA00022450"/>
    </source>
</evidence>
<dbReference type="Pfam" id="PF00501">
    <property type="entry name" value="AMP-binding"/>
    <property type="match status" value="1"/>
</dbReference>
<keyword evidence="7" id="KW-1185">Reference proteome</keyword>
<name>A0A0Q0YB49_9CORY</name>
<dbReference type="InterPro" id="IPR001242">
    <property type="entry name" value="Condensation_dom"/>
</dbReference>
<dbReference type="Pfam" id="PF13193">
    <property type="entry name" value="AMP-binding_C"/>
    <property type="match status" value="1"/>
</dbReference>
<dbReference type="GO" id="GO:0003824">
    <property type="term" value="F:catalytic activity"/>
    <property type="evidence" value="ECO:0007669"/>
    <property type="project" value="InterPro"/>
</dbReference>
<feature type="region of interest" description="Disordered" evidence="4">
    <location>
        <begin position="2181"/>
        <end position="2213"/>
    </location>
</feature>
<dbReference type="PROSITE" id="PS50075">
    <property type="entry name" value="CARRIER"/>
    <property type="match status" value="1"/>
</dbReference>
<dbReference type="Pfam" id="PF00668">
    <property type="entry name" value="Condensation"/>
    <property type="match status" value="2"/>
</dbReference>
<feature type="domain" description="Carrier" evidence="5">
    <location>
        <begin position="1864"/>
        <end position="1937"/>
    </location>
</feature>
<dbReference type="SMART" id="SM00823">
    <property type="entry name" value="PKS_PP"/>
    <property type="match status" value="1"/>
</dbReference>
<evidence type="ECO:0000256" key="3">
    <source>
        <dbReference type="ARBA" id="ARBA00022553"/>
    </source>
</evidence>
<dbReference type="EMBL" id="LKST01000004">
    <property type="protein sequence ID" value="KQB83088.1"/>
    <property type="molecule type" value="Genomic_DNA"/>
</dbReference>
<dbReference type="Gene3D" id="3.30.300.30">
    <property type="match status" value="1"/>
</dbReference>
<protein>
    <submittedName>
        <fullName evidence="6">Linear gramicidin synthase subunit D</fullName>
    </submittedName>
</protein>
<comment type="caution">
    <text evidence="6">The sequence shown here is derived from an EMBL/GenBank/DDBJ whole genome shotgun (WGS) entry which is preliminary data.</text>
</comment>
<dbReference type="CDD" id="cd05930">
    <property type="entry name" value="A_NRPS"/>
    <property type="match status" value="1"/>
</dbReference>
<dbReference type="SUPFAM" id="SSF53474">
    <property type="entry name" value="alpha/beta-Hydrolases"/>
    <property type="match status" value="1"/>
</dbReference>
<dbReference type="SUPFAM" id="SSF47336">
    <property type="entry name" value="ACP-like"/>
    <property type="match status" value="1"/>
</dbReference>
<accession>A0A0Q0YB49</accession>
<evidence type="ECO:0000256" key="1">
    <source>
        <dbReference type="ARBA" id="ARBA00001957"/>
    </source>
</evidence>
<dbReference type="InterPro" id="IPR001031">
    <property type="entry name" value="Thioesterase"/>
</dbReference>
<dbReference type="PATRIC" id="fig|1544416.3.peg.2055"/>
<comment type="cofactor">
    <cofactor evidence="1">
        <name>pantetheine 4'-phosphate</name>
        <dbReference type="ChEBI" id="CHEBI:47942"/>
    </cofactor>
</comment>
<dbReference type="Pfam" id="PF00975">
    <property type="entry name" value="Thioesterase"/>
    <property type="match status" value="1"/>
</dbReference>
<dbReference type="InterPro" id="IPR020845">
    <property type="entry name" value="AMP-binding_CS"/>
</dbReference>
<dbReference type="InterPro" id="IPR045851">
    <property type="entry name" value="AMP-bd_C_sf"/>
</dbReference>
<dbReference type="PROSITE" id="PS00012">
    <property type="entry name" value="PHOSPHOPANTETHEINE"/>
    <property type="match status" value="1"/>
</dbReference>
<dbReference type="InterPro" id="IPR023213">
    <property type="entry name" value="CAT-like_dom_sf"/>
</dbReference>
<dbReference type="Gene3D" id="3.40.50.1820">
    <property type="entry name" value="alpha/beta hydrolase"/>
    <property type="match status" value="1"/>
</dbReference>
<sequence>MSTPDPTTLPLTGAQRGIFDAQMIDPLSPLYVVGEVLELEGEIHTDALCAAIEATQREVETLRIRVLAPQEGEQPRQYVSEEIAPPVVRDLRDHSHPERLAQARIDAARTTLAERTSGLPEAPLCYYEVLRLDRRRTWVIQLYHHLIVDGYSATLLTRRIAEHYTAAITGKLPKRYRGVGLAQIVAEDAAYAKSPEAEEDREFFRGLLDPLPDLAARERLNAATGGAQTSGTAITTTVRLSAEDQERCAAAAKAMGSTWVTALVALYAAQLWHTQGRPGEDVCLAMPMMARASSAQRATPHMAVNVLPLLVPVRGGDTVAHLLGATEERLRALRAHQRYRGENLPRDLGVPGAGALLHGMGVNAKIFPVSFDFAGTPGVLRNVAGGPPEDFGLVVMPSGDGGIDLGLETDPARVPEAVARRRLSELRDLLVRYGRGEAGNIDALLGAGASEVERIDARAGVPEPTTGANLRGLIDALADTAEPALIAPGGTLSGAELHRRVVDTARRLPKGGSIAIDLPRDAELVVTVLAALYAGVPFSYLEAGAPDARREHIIGALGAAWVAGRDRLPERPSPLPEPRADDLAYVIFTSGSTGAPKGVQITRGNLEALLAGHLSGLYRRPRSVVGHTASFAFDAALDQLLWLLAGHCVRLYPEEIATDAEAALSALRRDRVTVFDTTPSLASALMAAGLDDLPDLEVLVLGGEALPAALWDRLAAGGLRAINAYGPTETCIDALMAEVTPGAPVIGTPVAGMRAYALVENQRGEPGRVTADFERGRLYLAGPQVARGYLDPQATEAAFITATVDPRRGPERLYDTGDVVRWVPGRGYEYLGRVDDQVEINGRRVELGEVEAALLSAEGVAAAAVTVQGRAGLRGWVVPEAGAKPSPEAVRAHAAARLPGAVVPGRVELLAELPTTVSGKVDRKRLRALAEDEAKTPAGDRPADSAPRSEAENALLAACADQTGTAMHAGADFIAQGGDSISALTVATQLRGQGWEIVPKELLAGVPLGRIASGMTRESPEDREARDFFLPVGALPESPVAARQRAAAPTPQAWAGFAQYAEIPGPQISPETLREVVGHLLRAHGALRMILDGASGEYLVPRTILGGIEEYVGEPPVENLAEVAARPGLLAPEAGRMVHAVALRGGGLGLVVHHSAVDALSWATLRAEARRLLRGGKLPATTDAWRAHALRSSRRDHRAEIPRWARVQRAGAVSVGQTLPARAEAVCRSLDIPADAARALAEEPEATMLAALALSVGGYIGVEGHGRERDAATVGWFTIEHPLAVEVNHSEDPLADAADAVAAARHARRAIPGAGEGYGWLAHGDPAGALHGIGLREPQVVLNVIPATGEFRVTDHPQRRLTEALTVNVFLAESRIEYTADPSRFEVTEVHTEVLRRLHHLLVARRAGVGDASHRALERRYGPIERVLPLSPQQEGLLFHTLSAAADPYALAMSVDLRVAGVIDIPRLGRAWREVLRRHSALHAGFDAITGENPVQFIPRERPETFRAIDVRGEESWPALADHLLRRESTRQVSVAHPPLVRATAIWHEDGGLRLIVAGHHLLTDGWSTGIMIRELLALYHGEELPAAPQPEVFLDWLAQRREADREAWRAHLSGVERPTLVAEPASAPGEAHEEGERAIPVALTRKQEAGLVAAARAAGATPAELLQVAWAYVLAEMTGQEAEVLCGVTVSGRPPEVPETAQMIGLFAATVPARIRLTGDPLADLREHHAARAEMSGHTAASVADMEAGSLFDTIVVYENAPAPNPEGDLVVAGTQSLGQTHYPITVLAQPGRDFDVVLAYRPALVDSGRAGWAARRLGEALRFFLGEPLPRGAEPPAAQAALQGAAAKPEPGAAPLAATPAVSPAPTVALIATEMAEVLGREVSPGTNFTEAGGHSLLAVRLLGRLQRAGLELSIGDILAGGSPRGIAARLGAGDSAAAGSAEDAGAASASPLVVRTIGARTLWCMPPGDGIHTPWGELAARIPLRVRAVTWAGVMEHSTLDQAVADVVALIRAEQPQGPYYLAGWSFGGVLAHAVAHALGGPEQVAFLGILDSYPVGVSPQGLPEQSDPTPLVDGLLDLPDNAGVLRELVEKNLVASGRLMAQAAPVPWRGPVHLVVGLRGDAGGPQGWDPEAAWERAGARVETLEVDEDHFGLVRPEGWAVVAPFLAESLARAEEAAFATAGAAHSEHSKHSNTSSNQETNQETKQEEH</sequence>
<dbReference type="GO" id="GO:0043041">
    <property type="term" value="P:amino acid activation for nonribosomal peptide biosynthetic process"/>
    <property type="evidence" value="ECO:0007669"/>
    <property type="project" value="TreeGrafter"/>
</dbReference>
<dbReference type="Gene3D" id="3.40.50.12780">
    <property type="entry name" value="N-terminal domain of ligase-like"/>
    <property type="match status" value="1"/>
</dbReference>
<dbReference type="UniPathway" id="UPA00011"/>
<dbReference type="InterPro" id="IPR025110">
    <property type="entry name" value="AMP-bd_C"/>
</dbReference>
<reference evidence="6 7" key="1">
    <citation type="submission" date="2015-10" db="EMBL/GenBank/DDBJ databases">
        <title>Corynebacteirum lowii and Corynebacterium oculi species nova, derived from human clinical disease and and emended description of Corynebacterium mastiditis.</title>
        <authorList>
            <person name="Bernard K."/>
            <person name="Pacheco A.L."/>
            <person name="Mcdougall C."/>
            <person name="Burtx T."/>
            <person name="Weibe D."/>
            <person name="Tyler S."/>
            <person name="Olson A.B."/>
            <person name="Cnockaert M."/>
            <person name="Eguchi H."/>
            <person name="Kuwahara T."/>
            <person name="Nakayama-Imaohji H."/>
            <person name="Boudewijins M."/>
            <person name="Van Hoecke F."/>
            <person name="Bernier A.-M."/>
            <person name="Vandamme P."/>
        </authorList>
    </citation>
    <scope>NUCLEOTIDE SEQUENCE [LARGE SCALE GENOMIC DNA]</scope>
    <source>
        <strain evidence="6 7">NML 130210</strain>
    </source>
</reference>